<evidence type="ECO:0000313" key="1">
    <source>
        <dbReference type="EMBL" id="DAF96229.1"/>
    </source>
</evidence>
<reference evidence="1" key="1">
    <citation type="journal article" date="2021" name="Proc. Natl. Acad. Sci. U.S.A.">
        <title>A Catalog of Tens of Thousands of Viruses from Human Metagenomes Reveals Hidden Associations with Chronic Diseases.</title>
        <authorList>
            <person name="Tisza M.J."/>
            <person name="Buck C.B."/>
        </authorList>
    </citation>
    <scope>NUCLEOTIDE SEQUENCE</scope>
    <source>
        <strain evidence="1">CtG4L18</strain>
    </source>
</reference>
<protein>
    <submittedName>
        <fullName evidence="1">Uncharacterized protein</fullName>
    </submittedName>
</protein>
<dbReference type="EMBL" id="BK016114">
    <property type="protein sequence ID" value="DAF96229.1"/>
    <property type="molecule type" value="Genomic_DNA"/>
</dbReference>
<name>A0A8S5UP09_9CAUD</name>
<proteinExistence type="predicted"/>
<accession>A0A8S5UP09</accession>
<sequence length="74" mass="8589">MSGLYYCLENEKEFASEFATRQDVRSMLYQRAILEDKKNNKAPILALKNLVNSLSRLLANSNVFNTNKDQLKLY</sequence>
<organism evidence="1">
    <name type="scientific">Podoviridae sp. ctG4L18</name>
    <dbReference type="NCBI Taxonomy" id="2825234"/>
    <lineage>
        <taxon>Viruses</taxon>
        <taxon>Duplodnaviria</taxon>
        <taxon>Heunggongvirae</taxon>
        <taxon>Uroviricota</taxon>
        <taxon>Caudoviricetes</taxon>
    </lineage>
</organism>